<keyword evidence="6" id="KW-0819">tRNA processing</keyword>
<dbReference type="GO" id="GO:0031515">
    <property type="term" value="C:tRNA (m1A) methyltransferase complex"/>
    <property type="evidence" value="ECO:0007669"/>
    <property type="project" value="InterPro"/>
</dbReference>
<evidence type="ECO:0000256" key="1">
    <source>
        <dbReference type="ARBA" id="ARBA00004123"/>
    </source>
</evidence>
<dbReference type="InterPro" id="IPR029063">
    <property type="entry name" value="SAM-dependent_MTases_sf"/>
</dbReference>
<sequence>MSFANFKDNIDEGDIAILYLSANSMHAIEVRPKIKNKKDELIENVFQTTYGALKVRDLIGKKYGSKVELSRGWAYVLHPTPELWTLTLPHRTQIIYTPDISLIIFQLEIRPGSVVVESGTGSGSLSHALLRCIKPQGHLHTFDFHSHRVLLAQEEFANHGVAEFVTVAQRDVCEFGFGEELKGKADAVFLDLPHPWEAVEHAADVIKESGKTTLSTPNKDLNPDLPVIGSTIYYESGALDHVATEPTIEPYRPSGRRLLTKIVPISEDRECHVVTTMNLPAANLILLDRNRYCSIHCERKRAATLGETVSVSGADPGLQIPPTSAICVLSLREKKNNALASRAGSRVLRVY</sequence>
<comment type="catalytic activity">
    <reaction evidence="8">
        <text>an adenosine in mRNA + S-adenosyl-L-methionine = an N(1)-methyladenosine in mRNA + S-adenosyl-L-homocysteine + H(+)</text>
        <dbReference type="Rhea" id="RHEA:55392"/>
        <dbReference type="Rhea" id="RHEA-COMP:12414"/>
        <dbReference type="Rhea" id="RHEA-COMP:12415"/>
        <dbReference type="ChEBI" id="CHEBI:15378"/>
        <dbReference type="ChEBI" id="CHEBI:57856"/>
        <dbReference type="ChEBI" id="CHEBI:59789"/>
        <dbReference type="ChEBI" id="CHEBI:74411"/>
        <dbReference type="ChEBI" id="CHEBI:74491"/>
    </reaction>
</comment>
<keyword evidence="4" id="KW-0808">Transferase</keyword>
<evidence type="ECO:0000256" key="7">
    <source>
        <dbReference type="ARBA" id="ARBA00023242"/>
    </source>
</evidence>
<dbReference type="InterPro" id="IPR014816">
    <property type="entry name" value="tRNA_MeTrfase_Gcd14"/>
</dbReference>
<accession>A0A7R8VHU8</accession>
<dbReference type="EC" id="2.1.1.220" evidence="2"/>
<keyword evidence="7" id="KW-0539">Nucleus</keyword>
<evidence type="ECO:0000256" key="5">
    <source>
        <dbReference type="ARBA" id="ARBA00022691"/>
    </source>
</evidence>
<dbReference type="SUPFAM" id="SSF53335">
    <property type="entry name" value="S-adenosyl-L-methionine-dependent methyltransferases"/>
    <property type="match status" value="1"/>
</dbReference>
<gene>
    <name evidence="10" type="ORF">TDIB3V08_LOCUS5030</name>
</gene>
<dbReference type="PANTHER" id="PTHR12133:SF2">
    <property type="entry name" value="TRNA (ADENINE(58)-N(1))-METHYLTRANSFERASE CATALYTIC SUBUNIT TRMT61A"/>
    <property type="match status" value="1"/>
</dbReference>
<dbReference type="Gene3D" id="3.10.330.20">
    <property type="match status" value="1"/>
</dbReference>
<evidence type="ECO:0000256" key="8">
    <source>
        <dbReference type="ARBA" id="ARBA00048481"/>
    </source>
</evidence>
<evidence type="ECO:0000313" key="10">
    <source>
        <dbReference type="EMBL" id="CAD7198752.1"/>
    </source>
</evidence>
<organism evidence="10">
    <name type="scientific">Timema douglasi</name>
    <name type="common">Walking stick</name>
    <dbReference type="NCBI Taxonomy" id="61478"/>
    <lineage>
        <taxon>Eukaryota</taxon>
        <taxon>Metazoa</taxon>
        <taxon>Ecdysozoa</taxon>
        <taxon>Arthropoda</taxon>
        <taxon>Hexapoda</taxon>
        <taxon>Insecta</taxon>
        <taxon>Pterygota</taxon>
        <taxon>Neoptera</taxon>
        <taxon>Polyneoptera</taxon>
        <taxon>Phasmatodea</taxon>
        <taxon>Timematodea</taxon>
        <taxon>Timematoidea</taxon>
        <taxon>Timematidae</taxon>
        <taxon>Timema</taxon>
    </lineage>
</organism>
<reference evidence="10" key="1">
    <citation type="submission" date="2020-11" db="EMBL/GenBank/DDBJ databases">
        <authorList>
            <person name="Tran Van P."/>
        </authorList>
    </citation>
    <scope>NUCLEOTIDE SEQUENCE</scope>
</reference>
<keyword evidence="5" id="KW-0949">S-adenosyl-L-methionine</keyword>
<evidence type="ECO:0000256" key="6">
    <source>
        <dbReference type="ARBA" id="ARBA00022694"/>
    </source>
</evidence>
<dbReference type="GO" id="GO:0160107">
    <property type="term" value="F:tRNA (adenine(58)-N1)-methyltransferase activity"/>
    <property type="evidence" value="ECO:0007669"/>
    <property type="project" value="UniProtKB-EC"/>
</dbReference>
<proteinExistence type="predicted"/>
<dbReference type="PROSITE" id="PS51620">
    <property type="entry name" value="SAM_TRM61"/>
    <property type="match status" value="1"/>
</dbReference>
<dbReference type="InterPro" id="IPR049470">
    <property type="entry name" value="TRM61_C"/>
</dbReference>
<keyword evidence="3" id="KW-0489">Methyltransferase</keyword>
<dbReference type="EMBL" id="OA566349">
    <property type="protein sequence ID" value="CAD7198752.1"/>
    <property type="molecule type" value="Genomic_DNA"/>
</dbReference>
<dbReference type="Gene3D" id="3.40.50.150">
    <property type="entry name" value="Vaccinia Virus protein VP39"/>
    <property type="match status" value="1"/>
</dbReference>
<evidence type="ECO:0000256" key="4">
    <source>
        <dbReference type="ARBA" id="ARBA00022679"/>
    </source>
</evidence>
<dbReference type="GO" id="GO:0030488">
    <property type="term" value="P:tRNA methylation"/>
    <property type="evidence" value="ECO:0007669"/>
    <property type="project" value="InterPro"/>
</dbReference>
<name>A0A7R8VHU8_TIMDO</name>
<dbReference type="GO" id="GO:0005634">
    <property type="term" value="C:nucleus"/>
    <property type="evidence" value="ECO:0007669"/>
    <property type="project" value="UniProtKB-SubCell"/>
</dbReference>
<evidence type="ECO:0000259" key="9">
    <source>
        <dbReference type="Pfam" id="PF08704"/>
    </source>
</evidence>
<feature type="domain" description="tRNA (adenine(58)-N(1))-methyltransferase catalytic subunit TRM61 C-terminal" evidence="9">
    <location>
        <begin position="72"/>
        <end position="211"/>
    </location>
</feature>
<evidence type="ECO:0000256" key="3">
    <source>
        <dbReference type="ARBA" id="ARBA00022603"/>
    </source>
</evidence>
<comment type="subcellular location">
    <subcellularLocation>
        <location evidence="1">Nucleus</location>
    </subcellularLocation>
</comment>
<dbReference type="AlphaFoldDB" id="A0A7R8VHU8"/>
<dbReference type="PANTHER" id="PTHR12133">
    <property type="entry name" value="TRNA (ADENINE(58)-N(1))-METHYLTRANSFERASE"/>
    <property type="match status" value="1"/>
</dbReference>
<protein>
    <recommendedName>
        <fullName evidence="2">tRNA (adenine(58)-N(1))-methyltransferase</fullName>
        <ecNumber evidence="2">2.1.1.220</ecNumber>
    </recommendedName>
</protein>
<dbReference type="Pfam" id="PF08704">
    <property type="entry name" value="GCD14"/>
    <property type="match status" value="1"/>
</dbReference>
<evidence type="ECO:0000256" key="2">
    <source>
        <dbReference type="ARBA" id="ARBA00012796"/>
    </source>
</evidence>
<dbReference type="FunFam" id="3.10.330.20:FF:000002">
    <property type="entry name" value="tRNA (adenine(58)-N(1))-methyltransferase catalytic subunit TRMT61A"/>
    <property type="match status" value="1"/>
</dbReference>